<sequence>MIEPALPGEDRRQACAVPELFAQGVSCRFAAVEQDTVATREVHVVGVTGHPTGAWVAQQARNLLMNLDQRAAGLRFLLRDRDTKFTEVFDAVFAAEGIEVIRTPPPVPRANSFAERWVGTVRRGQHP</sequence>
<name>A0ABV9W6Z7_9ACTN</name>
<dbReference type="Gene3D" id="3.30.420.10">
    <property type="entry name" value="Ribonuclease H-like superfamily/Ribonuclease H"/>
    <property type="match status" value="1"/>
</dbReference>
<dbReference type="InterPro" id="IPR012337">
    <property type="entry name" value="RNaseH-like_sf"/>
</dbReference>
<keyword evidence="2" id="KW-1185">Reference proteome</keyword>
<proteinExistence type="predicted"/>
<dbReference type="Proteomes" id="UP001595912">
    <property type="component" value="Unassembled WGS sequence"/>
</dbReference>
<evidence type="ECO:0008006" key="3">
    <source>
        <dbReference type="Google" id="ProtNLM"/>
    </source>
</evidence>
<organism evidence="1 2">
    <name type="scientific">Dactylosporangium cerinum</name>
    <dbReference type="NCBI Taxonomy" id="1434730"/>
    <lineage>
        <taxon>Bacteria</taxon>
        <taxon>Bacillati</taxon>
        <taxon>Actinomycetota</taxon>
        <taxon>Actinomycetes</taxon>
        <taxon>Micromonosporales</taxon>
        <taxon>Micromonosporaceae</taxon>
        <taxon>Dactylosporangium</taxon>
    </lineage>
</organism>
<protein>
    <recommendedName>
        <fullName evidence="3">Integrase catalytic domain-containing protein</fullName>
    </recommendedName>
</protein>
<evidence type="ECO:0000313" key="2">
    <source>
        <dbReference type="Proteomes" id="UP001595912"/>
    </source>
</evidence>
<reference evidence="2" key="1">
    <citation type="journal article" date="2019" name="Int. J. Syst. Evol. Microbiol.">
        <title>The Global Catalogue of Microorganisms (GCM) 10K type strain sequencing project: providing services to taxonomists for standard genome sequencing and annotation.</title>
        <authorList>
            <consortium name="The Broad Institute Genomics Platform"/>
            <consortium name="The Broad Institute Genome Sequencing Center for Infectious Disease"/>
            <person name="Wu L."/>
            <person name="Ma J."/>
        </authorList>
    </citation>
    <scope>NUCLEOTIDE SEQUENCE [LARGE SCALE GENOMIC DNA]</scope>
    <source>
        <strain evidence="2">CGMCC 4.7152</strain>
    </source>
</reference>
<dbReference type="RefSeq" id="WP_380122269.1">
    <property type="nucleotide sequence ID" value="NZ_JBHSIU010000050.1"/>
</dbReference>
<comment type="caution">
    <text evidence="1">The sequence shown here is derived from an EMBL/GenBank/DDBJ whole genome shotgun (WGS) entry which is preliminary data.</text>
</comment>
<gene>
    <name evidence="1" type="ORF">ACFPIJ_36605</name>
</gene>
<accession>A0ABV9W6Z7</accession>
<dbReference type="SUPFAM" id="SSF53098">
    <property type="entry name" value="Ribonuclease H-like"/>
    <property type="match status" value="1"/>
</dbReference>
<dbReference type="EMBL" id="JBHSIU010000050">
    <property type="protein sequence ID" value="MFC5003338.1"/>
    <property type="molecule type" value="Genomic_DNA"/>
</dbReference>
<dbReference type="InterPro" id="IPR036397">
    <property type="entry name" value="RNaseH_sf"/>
</dbReference>
<evidence type="ECO:0000313" key="1">
    <source>
        <dbReference type="EMBL" id="MFC5003338.1"/>
    </source>
</evidence>